<gene>
    <name evidence="11" type="ORF">LX12_003592</name>
</gene>
<dbReference type="PANTHER" id="PTHR30561:SF1">
    <property type="entry name" value="MULTIDRUG TRANSPORTER EMRE"/>
    <property type="match status" value="1"/>
</dbReference>
<evidence type="ECO:0000256" key="2">
    <source>
        <dbReference type="ARBA" id="ARBA00007822"/>
    </source>
</evidence>
<keyword evidence="12" id="KW-1185">Reference proteome</keyword>
<evidence type="ECO:0000313" key="12">
    <source>
        <dbReference type="Proteomes" id="UP001205740"/>
    </source>
</evidence>
<dbReference type="PANTHER" id="PTHR30561">
    <property type="entry name" value="SMR FAMILY PROTON-DEPENDENT DRUG EFFLUX TRANSPORTER SUGE"/>
    <property type="match status" value="1"/>
</dbReference>
<evidence type="ECO:0000313" key="11">
    <source>
        <dbReference type="EMBL" id="MCP2162388.1"/>
    </source>
</evidence>
<feature type="transmembrane region" description="Helical" evidence="10">
    <location>
        <begin position="55"/>
        <end position="75"/>
    </location>
</feature>
<comment type="caution">
    <text evidence="11">The sequence shown here is derived from an EMBL/GenBank/DDBJ whole genome shotgun (WGS) entry which is preliminary data.</text>
</comment>
<feature type="transmembrane region" description="Helical" evidence="10">
    <location>
        <begin position="27"/>
        <end position="48"/>
    </location>
</feature>
<keyword evidence="4" id="KW-1003">Cell membrane</keyword>
<evidence type="ECO:0000256" key="9">
    <source>
        <dbReference type="RuleBase" id="RU003942"/>
    </source>
</evidence>
<dbReference type="Gene3D" id="1.10.3730.20">
    <property type="match status" value="1"/>
</dbReference>
<keyword evidence="3" id="KW-0813">Transport</keyword>
<protein>
    <submittedName>
        <fullName evidence="11">Small multidrug resistance pump</fullName>
    </submittedName>
</protein>
<dbReference type="Proteomes" id="UP001205740">
    <property type="component" value="Unassembled WGS sequence"/>
</dbReference>
<dbReference type="InterPro" id="IPR045324">
    <property type="entry name" value="Small_multidrug_res"/>
</dbReference>
<evidence type="ECO:0000256" key="8">
    <source>
        <dbReference type="ARBA" id="ARBA00023251"/>
    </source>
</evidence>
<accession>A0ABT1H582</accession>
<dbReference type="RefSeq" id="WP_253655936.1">
    <property type="nucleotide sequence ID" value="NZ_BAAAOE010000005.1"/>
</dbReference>
<dbReference type="Pfam" id="PF00893">
    <property type="entry name" value="Multi_Drug_Res"/>
    <property type="match status" value="1"/>
</dbReference>
<evidence type="ECO:0000256" key="7">
    <source>
        <dbReference type="ARBA" id="ARBA00023136"/>
    </source>
</evidence>
<evidence type="ECO:0000256" key="10">
    <source>
        <dbReference type="SAM" id="Phobius"/>
    </source>
</evidence>
<keyword evidence="8" id="KW-0046">Antibiotic resistance</keyword>
<dbReference type="InterPro" id="IPR000390">
    <property type="entry name" value="Small_drug/metabolite_transptr"/>
</dbReference>
<organism evidence="11 12">
    <name type="scientific">Williamsia serinedens</name>
    <dbReference type="NCBI Taxonomy" id="391736"/>
    <lineage>
        <taxon>Bacteria</taxon>
        <taxon>Bacillati</taxon>
        <taxon>Actinomycetota</taxon>
        <taxon>Actinomycetes</taxon>
        <taxon>Mycobacteriales</taxon>
        <taxon>Nocardiaceae</taxon>
        <taxon>Williamsia</taxon>
    </lineage>
</organism>
<reference evidence="11 12" key="1">
    <citation type="submission" date="2022-06" db="EMBL/GenBank/DDBJ databases">
        <title>Genomic Encyclopedia of Archaeal and Bacterial Type Strains, Phase II (KMG-II): from individual species to whole genera.</title>
        <authorList>
            <person name="Goeker M."/>
        </authorList>
    </citation>
    <scope>NUCLEOTIDE SEQUENCE [LARGE SCALE GENOMIC DNA]</scope>
    <source>
        <strain evidence="11 12">DSM 45037</strain>
    </source>
</reference>
<evidence type="ECO:0000256" key="3">
    <source>
        <dbReference type="ARBA" id="ARBA00022448"/>
    </source>
</evidence>
<keyword evidence="5 9" id="KW-0812">Transmembrane</keyword>
<feature type="transmembrane region" description="Helical" evidence="10">
    <location>
        <begin position="81"/>
        <end position="99"/>
    </location>
</feature>
<dbReference type="EMBL" id="JAMTCG010000006">
    <property type="protein sequence ID" value="MCP2162388.1"/>
    <property type="molecule type" value="Genomic_DNA"/>
</dbReference>
<evidence type="ECO:0000256" key="6">
    <source>
        <dbReference type="ARBA" id="ARBA00022989"/>
    </source>
</evidence>
<dbReference type="InterPro" id="IPR037185">
    <property type="entry name" value="EmrE-like"/>
</dbReference>
<proteinExistence type="inferred from homology"/>
<evidence type="ECO:0000256" key="4">
    <source>
        <dbReference type="ARBA" id="ARBA00022475"/>
    </source>
</evidence>
<keyword evidence="7 10" id="KW-0472">Membrane</keyword>
<sequence length="108" mass="10968">MTWLILAGAIVAEVAATLSLKGSQTHPAFYVVVAVGYVVAFACLTLVLKRGLGLGVAYGIWGAGGVALTAVLSWLVFDEALTPVMIVGIALVIAGVLLVETGSSEPTP</sequence>
<comment type="subcellular location">
    <subcellularLocation>
        <location evidence="1 9">Cell membrane</location>
        <topology evidence="1 9">Multi-pass membrane protein</topology>
    </subcellularLocation>
</comment>
<keyword evidence="6 10" id="KW-1133">Transmembrane helix</keyword>
<comment type="similarity">
    <text evidence="2">Belongs to the drug/metabolite transporter (DMT) superfamily. Small multidrug resistance (SMR) (TC 2.A.7.1) family. Mmr subfamily.</text>
</comment>
<evidence type="ECO:0000256" key="1">
    <source>
        <dbReference type="ARBA" id="ARBA00004651"/>
    </source>
</evidence>
<evidence type="ECO:0000256" key="5">
    <source>
        <dbReference type="ARBA" id="ARBA00022692"/>
    </source>
</evidence>
<dbReference type="SUPFAM" id="SSF103481">
    <property type="entry name" value="Multidrug resistance efflux transporter EmrE"/>
    <property type="match status" value="1"/>
</dbReference>
<name>A0ABT1H582_9NOCA</name>